<evidence type="ECO:0000256" key="2">
    <source>
        <dbReference type="ARBA" id="ARBA00001946"/>
    </source>
</evidence>
<sequence>MTQHLIEKKLSSDIQFTGNIIEVSLDHIQLPNGKTATREVVRHCPAVCVLAVTDDEKVILVRQFRYPCNEVLLEVPAGKMDLDGESALDCAFRELAEETPYTATSMTLRHTFYTAPGFCDELMYLYEAKGVKKNSALTPDEDEFVETVLLSKEETLQAMRSGQIKDAKTLIALQFWLLGI</sequence>
<evidence type="ECO:0000259" key="8">
    <source>
        <dbReference type="PROSITE" id="PS51462"/>
    </source>
</evidence>
<keyword evidence="10" id="KW-1185">Reference proteome</keyword>
<dbReference type="AlphaFoldDB" id="A0A077DIR0"/>
<dbReference type="GO" id="GO:0019693">
    <property type="term" value="P:ribose phosphate metabolic process"/>
    <property type="evidence" value="ECO:0007669"/>
    <property type="project" value="TreeGrafter"/>
</dbReference>
<comment type="cofactor">
    <cofactor evidence="2">
        <name>Mg(2+)</name>
        <dbReference type="ChEBI" id="CHEBI:18420"/>
    </cofactor>
</comment>
<evidence type="ECO:0000313" key="10">
    <source>
        <dbReference type="Proteomes" id="UP000028945"/>
    </source>
</evidence>
<accession>A0A077DIR0</accession>
<evidence type="ECO:0000256" key="7">
    <source>
        <dbReference type="ARBA" id="ARBA00032272"/>
    </source>
</evidence>
<dbReference type="InterPro" id="IPR015797">
    <property type="entry name" value="NUDIX_hydrolase-like_dom_sf"/>
</dbReference>
<gene>
    <name evidence="9" type="ORF">IX83_06765</name>
</gene>
<evidence type="ECO:0000256" key="3">
    <source>
        <dbReference type="ARBA" id="ARBA00007275"/>
    </source>
</evidence>
<feature type="domain" description="Nudix hydrolase" evidence="8">
    <location>
        <begin position="41"/>
        <end position="172"/>
    </location>
</feature>
<dbReference type="RefSeq" id="WP_038500522.1">
    <property type="nucleotide sequence ID" value="NZ_AFWK01000021.1"/>
</dbReference>
<dbReference type="Proteomes" id="UP000028945">
    <property type="component" value="Chromosome"/>
</dbReference>
<dbReference type="PROSITE" id="PS51462">
    <property type="entry name" value="NUDIX"/>
    <property type="match status" value="1"/>
</dbReference>
<dbReference type="PANTHER" id="PTHR11839">
    <property type="entry name" value="UDP/ADP-SUGAR PYROPHOSPHATASE"/>
    <property type="match status" value="1"/>
</dbReference>
<evidence type="ECO:0000256" key="6">
    <source>
        <dbReference type="ARBA" id="ARBA00032162"/>
    </source>
</evidence>
<dbReference type="SUPFAM" id="SSF55811">
    <property type="entry name" value="Nudix"/>
    <property type="match status" value="1"/>
</dbReference>
<reference evidence="9 10" key="1">
    <citation type="journal article" date="2014" name="BMC Genomics">
        <title>A genomic perspective on a new bacterial genus and species from the Alcaligenaceae family, Basilea psittacipulmonis.</title>
        <authorList>
            <person name="Whiteson K.L."/>
            <person name="Hernandez D."/>
            <person name="Lazarevic V."/>
            <person name="Gaia N."/>
            <person name="Farinelli L."/>
            <person name="Francois P."/>
            <person name="Pilo P."/>
            <person name="Frey J."/>
            <person name="Schrenzel J."/>
        </authorList>
    </citation>
    <scope>NUCLEOTIDE SEQUENCE [LARGE SCALE GENOMIC DNA]</scope>
    <source>
        <strain evidence="9 10">DSM 24701</strain>
    </source>
</reference>
<dbReference type="CDD" id="cd03424">
    <property type="entry name" value="NUDIX_ADPRase_Nudt5_UGPPase_Nudt14"/>
    <property type="match status" value="1"/>
</dbReference>
<dbReference type="GO" id="GO:0005829">
    <property type="term" value="C:cytosol"/>
    <property type="evidence" value="ECO:0007669"/>
    <property type="project" value="TreeGrafter"/>
</dbReference>
<dbReference type="InterPro" id="IPR000086">
    <property type="entry name" value="NUDIX_hydrolase_dom"/>
</dbReference>
<evidence type="ECO:0000256" key="5">
    <source>
        <dbReference type="ARBA" id="ARBA00022801"/>
    </source>
</evidence>
<proteinExistence type="inferred from homology"/>
<dbReference type="EMBL" id="CP009238">
    <property type="protein sequence ID" value="AIL33048.1"/>
    <property type="molecule type" value="Genomic_DNA"/>
</dbReference>
<dbReference type="GO" id="GO:0016787">
    <property type="term" value="F:hydrolase activity"/>
    <property type="evidence" value="ECO:0007669"/>
    <property type="project" value="UniProtKB-KW"/>
</dbReference>
<dbReference type="Pfam" id="PF00293">
    <property type="entry name" value="NUDIX"/>
    <property type="match status" value="1"/>
</dbReference>
<organism evidence="9 10">
    <name type="scientific">Basilea psittacipulmonis DSM 24701</name>
    <dbReference type="NCBI Taxonomy" id="1072685"/>
    <lineage>
        <taxon>Bacteria</taxon>
        <taxon>Pseudomonadati</taxon>
        <taxon>Pseudomonadota</taxon>
        <taxon>Betaproteobacteria</taxon>
        <taxon>Burkholderiales</taxon>
        <taxon>Alcaligenaceae</taxon>
        <taxon>Basilea</taxon>
    </lineage>
</organism>
<name>A0A077DIR0_9BURK</name>
<dbReference type="eggNOG" id="COG0494">
    <property type="taxonomic scope" value="Bacteria"/>
</dbReference>
<dbReference type="OrthoDB" id="9806150at2"/>
<dbReference type="STRING" id="1072685.IX83_06765"/>
<dbReference type="PANTHER" id="PTHR11839:SF18">
    <property type="entry name" value="NUDIX HYDROLASE DOMAIN-CONTAINING PROTEIN"/>
    <property type="match status" value="1"/>
</dbReference>
<dbReference type="KEGG" id="bpsi:IX83_06765"/>
<dbReference type="HOGENOM" id="CLU_062658_5_1_4"/>
<dbReference type="Gene3D" id="3.90.79.10">
    <property type="entry name" value="Nucleoside Triphosphate Pyrophosphohydrolase"/>
    <property type="match status" value="1"/>
</dbReference>
<dbReference type="GO" id="GO:0006753">
    <property type="term" value="P:nucleoside phosphate metabolic process"/>
    <property type="evidence" value="ECO:0007669"/>
    <property type="project" value="TreeGrafter"/>
</dbReference>
<evidence type="ECO:0000256" key="4">
    <source>
        <dbReference type="ARBA" id="ARBA00016377"/>
    </source>
</evidence>
<protein>
    <recommendedName>
        <fullName evidence="4">GDP-mannose pyrophosphatase</fullName>
    </recommendedName>
    <alternativeName>
        <fullName evidence="6">GDP-mannose hydrolase</fullName>
    </alternativeName>
    <alternativeName>
        <fullName evidence="7">GDPMK</fullName>
    </alternativeName>
</protein>
<comment type="similarity">
    <text evidence="3">Belongs to the Nudix hydrolase family. NudK subfamily.</text>
</comment>
<evidence type="ECO:0000313" key="9">
    <source>
        <dbReference type="EMBL" id="AIL33048.1"/>
    </source>
</evidence>
<dbReference type="FunFam" id="3.90.79.10:FF:000024">
    <property type="entry name" value="ADP-ribose pyrophosphatase"/>
    <property type="match status" value="1"/>
</dbReference>
<comment type="catalytic activity">
    <reaction evidence="1">
        <text>GDP-alpha-D-mannose + H2O = alpha-D-mannose 1-phosphate + GMP + 2 H(+)</text>
        <dbReference type="Rhea" id="RHEA:27978"/>
        <dbReference type="ChEBI" id="CHEBI:15377"/>
        <dbReference type="ChEBI" id="CHEBI:15378"/>
        <dbReference type="ChEBI" id="CHEBI:57527"/>
        <dbReference type="ChEBI" id="CHEBI:58115"/>
        <dbReference type="ChEBI" id="CHEBI:58409"/>
    </reaction>
</comment>
<evidence type="ECO:0000256" key="1">
    <source>
        <dbReference type="ARBA" id="ARBA00000847"/>
    </source>
</evidence>
<keyword evidence="5" id="KW-0378">Hydrolase</keyword>